<dbReference type="Proteomes" id="UP000218543">
    <property type="component" value="Unassembled WGS sequence"/>
</dbReference>
<proteinExistence type="predicted"/>
<name>A0A2B7QZB5_ECOLX</name>
<evidence type="ECO:0000313" key="1">
    <source>
        <dbReference type="EMBL" id="PAU22803.1"/>
    </source>
</evidence>
<accession>A0A2B7QZB5</accession>
<evidence type="ECO:0000313" key="2">
    <source>
        <dbReference type="Proteomes" id="UP000218543"/>
    </source>
</evidence>
<sequence length="127" mass="14459">MDIEITNPVNIKLDVIEFDEHVPSLKFSVSISVEKFGYKAEVNTHFWIECQCFDKFVSCMNCGELAILKDMNDSFELILNPVAGVLNWSCMKEDINGGISLSKGSEKLDDAAKQSILRAFNDYPKWW</sequence>
<reference evidence="1 2" key="1">
    <citation type="submission" date="2016-12" db="EMBL/GenBank/DDBJ databases">
        <title>Real-Time Genomic Investigation Underlying the Public Health Response to a Shiga Toxin-Producing Escherichia Coli O26:H11 Outbreak in a Nursery.</title>
        <authorList>
            <person name="Ferdous M."/>
            <person name="Moran-Gilad J."/>
            <person name="Rossen J.W."/>
            <person name="Gdalevich M."/>
        </authorList>
    </citation>
    <scope>NUCLEOTIDE SEQUENCE [LARGE SCALE GENOMIC DNA]</scope>
    <source>
        <strain evidence="1 2">STEC 514-2</strain>
    </source>
</reference>
<organism evidence="1 2">
    <name type="scientific">Escherichia coli</name>
    <dbReference type="NCBI Taxonomy" id="562"/>
    <lineage>
        <taxon>Bacteria</taxon>
        <taxon>Pseudomonadati</taxon>
        <taxon>Pseudomonadota</taxon>
        <taxon>Gammaproteobacteria</taxon>
        <taxon>Enterobacterales</taxon>
        <taxon>Enterobacteriaceae</taxon>
        <taxon>Escherichia</taxon>
    </lineage>
</organism>
<gene>
    <name evidence="1" type="ORF">BTQ06_14210</name>
</gene>
<dbReference type="RefSeq" id="WP_021533156.1">
    <property type="nucleotide sequence ID" value="NZ_AP027854.1"/>
</dbReference>
<dbReference type="EMBL" id="MRVZ01000044">
    <property type="protein sequence ID" value="PAU22803.1"/>
    <property type="molecule type" value="Genomic_DNA"/>
</dbReference>
<protein>
    <submittedName>
        <fullName evidence="1">Uncharacterized protein</fullName>
    </submittedName>
</protein>
<comment type="caution">
    <text evidence="1">The sequence shown here is derived from an EMBL/GenBank/DDBJ whole genome shotgun (WGS) entry which is preliminary data.</text>
</comment>
<dbReference type="AlphaFoldDB" id="A0A2B7QZB5"/>